<dbReference type="Gene3D" id="3.30.479.20">
    <property type="entry name" value="Elongation factor Ts, dimerisation domain"/>
    <property type="match status" value="2"/>
</dbReference>
<feature type="region of interest" description="Disordered" evidence="5">
    <location>
        <begin position="44"/>
        <end position="93"/>
    </location>
</feature>
<dbReference type="CDD" id="cd14275">
    <property type="entry name" value="UBA_EF-Ts"/>
    <property type="match status" value="1"/>
</dbReference>
<reference evidence="7 8" key="1">
    <citation type="submission" date="2024-10" db="EMBL/GenBank/DDBJ databases">
        <title>Updated reference genomes for cyclostephanoid diatoms.</title>
        <authorList>
            <person name="Roberts W.R."/>
            <person name="Alverson A.J."/>
        </authorList>
    </citation>
    <scope>NUCLEOTIDE SEQUENCE [LARGE SCALE GENOMIC DNA]</scope>
    <source>
        <strain evidence="7 8">AJA228-03</strain>
    </source>
</reference>
<gene>
    <name evidence="7" type="ORF">ACHAXA_001330</name>
</gene>
<evidence type="ECO:0000256" key="2">
    <source>
        <dbReference type="ARBA" id="ARBA00022768"/>
    </source>
</evidence>
<dbReference type="InterPro" id="IPR014039">
    <property type="entry name" value="Transl_elong_EFTs/EF1B_dimer"/>
</dbReference>
<feature type="compositionally biased region" description="Basic residues" evidence="5">
    <location>
        <begin position="75"/>
        <end position="86"/>
    </location>
</feature>
<evidence type="ECO:0000259" key="6">
    <source>
        <dbReference type="Pfam" id="PF00889"/>
    </source>
</evidence>
<accession>A0ABD3RGL3</accession>
<evidence type="ECO:0000256" key="5">
    <source>
        <dbReference type="SAM" id="MobiDB-lite"/>
    </source>
</evidence>
<keyword evidence="8" id="KW-1185">Reference proteome</keyword>
<dbReference type="HAMAP" id="MF_00050">
    <property type="entry name" value="EF_Ts"/>
    <property type="match status" value="1"/>
</dbReference>
<dbReference type="EMBL" id="JALLPB020000222">
    <property type="protein sequence ID" value="KAL3812023.1"/>
    <property type="molecule type" value="Genomic_DNA"/>
</dbReference>
<comment type="caution">
    <text evidence="7">The sequence shown here is derived from an EMBL/GenBank/DDBJ whole genome shotgun (WGS) entry which is preliminary data.</text>
</comment>
<protein>
    <recommendedName>
        <fullName evidence="4">Elongation factor Ts, mitochondrial</fullName>
        <shortName evidence="4">EF-Ts</shortName>
        <shortName evidence="4">EF-TsMt</shortName>
    </recommendedName>
</protein>
<name>A0ABD3RGL3_9STRA</name>
<dbReference type="InterPro" id="IPR001816">
    <property type="entry name" value="Transl_elong_EFTs/EF1B"/>
</dbReference>
<proteinExistence type="inferred from homology"/>
<comment type="subcellular location">
    <subcellularLocation>
        <location evidence="4">Mitochondrion</location>
    </subcellularLocation>
</comment>
<comment type="similarity">
    <text evidence="1 4">Belongs to the EF-Ts family.</text>
</comment>
<evidence type="ECO:0000256" key="3">
    <source>
        <dbReference type="ARBA" id="ARBA00022917"/>
    </source>
</evidence>
<dbReference type="PANTHER" id="PTHR11741">
    <property type="entry name" value="ELONGATION FACTOR TS"/>
    <property type="match status" value="1"/>
</dbReference>
<dbReference type="FunFam" id="1.10.8.10:FF:000001">
    <property type="entry name" value="Elongation factor Ts"/>
    <property type="match status" value="1"/>
</dbReference>
<comment type="function">
    <text evidence="4">Associates with the EF-Tu.GDP complex and induces the exchange of GDP to GTP. It remains bound to the aminoacyl-tRNA.EF-Tu.GTP complex up to the GTP hydrolysis stage on the ribosome.</text>
</comment>
<keyword evidence="2 4" id="KW-0251">Elongation factor</keyword>
<dbReference type="GO" id="GO:0003746">
    <property type="term" value="F:translation elongation factor activity"/>
    <property type="evidence" value="ECO:0007669"/>
    <property type="project" value="UniProtKB-UniRule"/>
</dbReference>
<sequence length="443" mass="47229">MILPRAIASRGGNFRTASAKTSMMSDIVSTGPSSSIVTWSLSSRSWSSRPSSSSSSWSSLSESSWMPTRPSSDHHSRRRQYHHHHPSATLHLSIVRRQRHPPPMMMSTTTSPSANDDAAAGAIPGLASLVKRLRESTGAPMMECKRALTSPDVNGDVDLAMEWLRRHGSARVLSKVSGREANEGLVGLSIGTSAACVVGASSETDFASRSEVLSNFVQEVADAAAAAAADNGTTGIVNDDAGVRAFLSETIIDGRSLEGMLGDAILAIRENIKVESINVIGASSRRSVLGGYVHGRSSPTSTCGSAASVVELVPIVDATAAEEEEEDDGIAAARAAARRLAMHVVAASPRYLNASDVPADVIDAEREIYAEKARRGDGTTGEGTRSPEMIDRIVAGQLRKFFYERYCLTEQMHMVEDGNPKVSKYLADMGYMVKSFILVRMGG</sequence>
<dbReference type="Gene3D" id="1.10.8.10">
    <property type="entry name" value="DNA helicase RuvA subunit, C-terminal domain"/>
    <property type="match status" value="1"/>
</dbReference>
<evidence type="ECO:0000256" key="4">
    <source>
        <dbReference type="HAMAP-Rule" id="MF_03135"/>
    </source>
</evidence>
<dbReference type="Proteomes" id="UP001530377">
    <property type="component" value="Unassembled WGS sequence"/>
</dbReference>
<dbReference type="SUPFAM" id="SSF46934">
    <property type="entry name" value="UBA-like"/>
    <property type="match status" value="1"/>
</dbReference>
<feature type="compositionally biased region" description="Low complexity" evidence="5">
    <location>
        <begin position="44"/>
        <end position="65"/>
    </location>
</feature>
<dbReference type="Pfam" id="PF00889">
    <property type="entry name" value="EF_TS"/>
    <property type="match status" value="1"/>
</dbReference>
<dbReference type="GO" id="GO:0005739">
    <property type="term" value="C:mitochondrion"/>
    <property type="evidence" value="ECO:0007669"/>
    <property type="project" value="UniProtKB-SubCell"/>
</dbReference>
<keyword evidence="4" id="KW-0496">Mitochondrion</keyword>
<evidence type="ECO:0000313" key="7">
    <source>
        <dbReference type="EMBL" id="KAL3812023.1"/>
    </source>
</evidence>
<organism evidence="7 8">
    <name type="scientific">Cyclostephanos tholiformis</name>
    <dbReference type="NCBI Taxonomy" id="382380"/>
    <lineage>
        <taxon>Eukaryota</taxon>
        <taxon>Sar</taxon>
        <taxon>Stramenopiles</taxon>
        <taxon>Ochrophyta</taxon>
        <taxon>Bacillariophyta</taxon>
        <taxon>Coscinodiscophyceae</taxon>
        <taxon>Thalassiosirophycidae</taxon>
        <taxon>Stephanodiscales</taxon>
        <taxon>Stephanodiscaceae</taxon>
        <taxon>Cyclostephanos</taxon>
    </lineage>
</organism>
<evidence type="ECO:0000313" key="8">
    <source>
        <dbReference type="Proteomes" id="UP001530377"/>
    </source>
</evidence>
<dbReference type="PANTHER" id="PTHR11741:SF0">
    <property type="entry name" value="ELONGATION FACTOR TS, MITOCHONDRIAL"/>
    <property type="match status" value="1"/>
</dbReference>
<dbReference type="AlphaFoldDB" id="A0ABD3RGL3"/>
<dbReference type="Gene3D" id="1.10.286.20">
    <property type="match status" value="1"/>
</dbReference>
<feature type="domain" description="Translation elongation factor EFTs/EF1B dimerisation" evidence="6">
    <location>
        <begin position="196"/>
        <end position="442"/>
    </location>
</feature>
<keyword evidence="3 4" id="KW-0648">Protein biosynthesis</keyword>
<dbReference type="InterPro" id="IPR009060">
    <property type="entry name" value="UBA-like_sf"/>
</dbReference>
<dbReference type="SUPFAM" id="SSF54713">
    <property type="entry name" value="Elongation factor Ts (EF-Ts), dimerisation domain"/>
    <property type="match status" value="1"/>
</dbReference>
<evidence type="ECO:0000256" key="1">
    <source>
        <dbReference type="ARBA" id="ARBA00005532"/>
    </source>
</evidence>
<dbReference type="InterPro" id="IPR036402">
    <property type="entry name" value="EF-Ts_dimer_sf"/>
</dbReference>
<dbReference type="NCBIfam" id="TIGR00116">
    <property type="entry name" value="tsf"/>
    <property type="match status" value="1"/>
</dbReference>